<evidence type="ECO:0000313" key="2">
    <source>
        <dbReference type="EMBL" id="CAH0726609.1"/>
    </source>
</evidence>
<proteinExistence type="predicted"/>
<protein>
    <submittedName>
        <fullName evidence="2">Uncharacterized protein</fullName>
    </submittedName>
</protein>
<accession>A0A8J9YBU3</accession>
<feature type="non-terminal residue" evidence="2">
    <location>
        <position position="81"/>
    </location>
</feature>
<name>A0A8J9YBU3_9NEOP</name>
<sequence length="81" mass="8496">MNVGGLIRDDACACASSSESVAFDTHLAYPQTCALYAHDSRTLAQQPLRTPHRDEPAHMPGGRGAAGGALRRRRPAALGPA</sequence>
<dbReference type="AlphaFoldDB" id="A0A8J9YBU3"/>
<dbReference type="Proteomes" id="UP000838878">
    <property type="component" value="Chromosome 6"/>
</dbReference>
<gene>
    <name evidence="2" type="ORF">BINO364_LOCUS12051</name>
</gene>
<dbReference type="EMBL" id="OV170226">
    <property type="protein sequence ID" value="CAH0726609.1"/>
    <property type="molecule type" value="Genomic_DNA"/>
</dbReference>
<evidence type="ECO:0000256" key="1">
    <source>
        <dbReference type="SAM" id="MobiDB-lite"/>
    </source>
</evidence>
<organism evidence="2 3">
    <name type="scientific">Brenthis ino</name>
    <name type="common">lesser marbled fritillary</name>
    <dbReference type="NCBI Taxonomy" id="405034"/>
    <lineage>
        <taxon>Eukaryota</taxon>
        <taxon>Metazoa</taxon>
        <taxon>Ecdysozoa</taxon>
        <taxon>Arthropoda</taxon>
        <taxon>Hexapoda</taxon>
        <taxon>Insecta</taxon>
        <taxon>Pterygota</taxon>
        <taxon>Neoptera</taxon>
        <taxon>Endopterygota</taxon>
        <taxon>Lepidoptera</taxon>
        <taxon>Glossata</taxon>
        <taxon>Ditrysia</taxon>
        <taxon>Papilionoidea</taxon>
        <taxon>Nymphalidae</taxon>
        <taxon>Heliconiinae</taxon>
        <taxon>Argynnini</taxon>
        <taxon>Brenthis</taxon>
    </lineage>
</organism>
<reference evidence="2" key="1">
    <citation type="submission" date="2021-12" db="EMBL/GenBank/DDBJ databases">
        <authorList>
            <person name="Martin H S."/>
        </authorList>
    </citation>
    <scope>NUCLEOTIDE SEQUENCE</scope>
</reference>
<feature type="region of interest" description="Disordered" evidence="1">
    <location>
        <begin position="44"/>
        <end position="81"/>
    </location>
</feature>
<keyword evidence="3" id="KW-1185">Reference proteome</keyword>
<evidence type="ECO:0000313" key="3">
    <source>
        <dbReference type="Proteomes" id="UP000838878"/>
    </source>
</evidence>